<dbReference type="EMBL" id="MT144450">
    <property type="protein sequence ID" value="QJA53779.1"/>
    <property type="molecule type" value="Genomic_DNA"/>
</dbReference>
<sequence>MSSRGIKKLHLVVISDGGNVIDMLAIVDMLARFKDNGGSITSHVMGLAASAAVPIYLMGDYRTAGHSAQMMIHPSSLWGKKLSDYTYKESDDDTPTAITLFKDATARHNEFYASLIARRTNVSHTEAMKYLTTGNTTTGMWYFSAAQMLSMGFAHKLI</sequence>
<reference evidence="1" key="1">
    <citation type="submission" date="2020-03" db="EMBL/GenBank/DDBJ databases">
        <title>The deep terrestrial virosphere.</title>
        <authorList>
            <person name="Holmfeldt K."/>
            <person name="Nilsson E."/>
            <person name="Simone D."/>
            <person name="Lopez-Fernandez M."/>
            <person name="Wu X."/>
            <person name="de Brujin I."/>
            <person name="Lundin D."/>
            <person name="Andersson A."/>
            <person name="Bertilsson S."/>
            <person name="Dopson M."/>
        </authorList>
    </citation>
    <scope>NUCLEOTIDE SEQUENCE</scope>
    <source>
        <strain evidence="1">TM448A04026</strain>
    </source>
</reference>
<dbReference type="GO" id="GO:0006508">
    <property type="term" value="P:proteolysis"/>
    <property type="evidence" value="ECO:0007669"/>
    <property type="project" value="UniProtKB-KW"/>
</dbReference>
<evidence type="ECO:0000313" key="1">
    <source>
        <dbReference type="EMBL" id="QJA53779.1"/>
    </source>
</evidence>
<organism evidence="1">
    <name type="scientific">viral metagenome</name>
    <dbReference type="NCBI Taxonomy" id="1070528"/>
    <lineage>
        <taxon>unclassified sequences</taxon>
        <taxon>metagenomes</taxon>
        <taxon>organismal metagenomes</taxon>
    </lineage>
</organism>
<accession>A0A6H2A216</accession>
<dbReference type="InterPro" id="IPR029045">
    <property type="entry name" value="ClpP/crotonase-like_dom_sf"/>
</dbReference>
<name>A0A6H2A216_9ZZZZ</name>
<keyword evidence="1" id="KW-0645">Protease</keyword>
<protein>
    <submittedName>
        <fullName evidence="1">Putative protease</fullName>
    </submittedName>
</protein>
<dbReference type="AlphaFoldDB" id="A0A6H2A216"/>
<dbReference type="SUPFAM" id="SSF52096">
    <property type="entry name" value="ClpP/crotonase"/>
    <property type="match status" value="1"/>
</dbReference>
<gene>
    <name evidence="1" type="ORF">TM448A04026_0007</name>
</gene>
<dbReference type="InterPro" id="IPR023562">
    <property type="entry name" value="ClpP/TepA"/>
</dbReference>
<proteinExistence type="predicted"/>
<dbReference type="Gene3D" id="3.90.226.10">
    <property type="entry name" value="2-enoyl-CoA Hydratase, Chain A, domain 1"/>
    <property type="match status" value="1"/>
</dbReference>
<dbReference type="GO" id="GO:0008233">
    <property type="term" value="F:peptidase activity"/>
    <property type="evidence" value="ECO:0007669"/>
    <property type="project" value="UniProtKB-KW"/>
</dbReference>
<dbReference type="Pfam" id="PF00574">
    <property type="entry name" value="CLP_protease"/>
    <property type="match status" value="1"/>
</dbReference>
<keyword evidence="1" id="KW-0378">Hydrolase</keyword>